<evidence type="ECO:0000256" key="1">
    <source>
        <dbReference type="ARBA" id="ARBA00000085"/>
    </source>
</evidence>
<dbReference type="SMART" id="SM00387">
    <property type="entry name" value="HATPase_c"/>
    <property type="match status" value="1"/>
</dbReference>
<dbReference type="PROSITE" id="PS50109">
    <property type="entry name" value="HIS_KIN"/>
    <property type="match status" value="1"/>
</dbReference>
<dbReference type="InterPro" id="IPR004358">
    <property type="entry name" value="Sig_transdc_His_kin-like_C"/>
</dbReference>
<dbReference type="SUPFAM" id="SSF55874">
    <property type="entry name" value="ATPase domain of HSP90 chaperone/DNA topoisomerase II/histidine kinase"/>
    <property type="match status" value="1"/>
</dbReference>
<keyword evidence="10" id="KW-1133">Transmembrane helix</keyword>
<keyword evidence="8 14" id="KW-0418">Kinase</keyword>
<dbReference type="Pfam" id="PF02518">
    <property type="entry name" value="HATPase_c"/>
    <property type="match status" value="1"/>
</dbReference>
<dbReference type="SUPFAM" id="SSF47384">
    <property type="entry name" value="Homodimeric domain of signal transducing histidine kinase"/>
    <property type="match status" value="1"/>
</dbReference>
<proteinExistence type="predicted"/>
<evidence type="ECO:0000256" key="7">
    <source>
        <dbReference type="ARBA" id="ARBA00022741"/>
    </source>
</evidence>
<accession>A0A9D0ZM49</accession>
<keyword evidence="9" id="KW-0067">ATP-binding</keyword>
<keyword evidence="6" id="KW-0812">Transmembrane</keyword>
<dbReference type="Gene3D" id="3.30.565.10">
    <property type="entry name" value="Histidine kinase-like ATPase, C-terminal domain"/>
    <property type="match status" value="1"/>
</dbReference>
<keyword evidence="4" id="KW-0597">Phosphoprotein</keyword>
<protein>
    <recommendedName>
        <fullName evidence="3">histidine kinase</fullName>
        <ecNumber evidence="3">2.7.13.3</ecNumber>
    </recommendedName>
</protein>
<dbReference type="SMART" id="SM00388">
    <property type="entry name" value="HisKA"/>
    <property type="match status" value="1"/>
</dbReference>
<keyword evidence="5" id="KW-0808">Transferase</keyword>
<evidence type="ECO:0000256" key="4">
    <source>
        <dbReference type="ARBA" id="ARBA00022553"/>
    </source>
</evidence>
<evidence type="ECO:0000256" key="10">
    <source>
        <dbReference type="ARBA" id="ARBA00022989"/>
    </source>
</evidence>
<reference evidence="14" key="1">
    <citation type="submission" date="2020-10" db="EMBL/GenBank/DDBJ databases">
        <authorList>
            <person name="Gilroy R."/>
        </authorList>
    </citation>
    <scope>NUCLEOTIDE SEQUENCE</scope>
    <source>
        <strain evidence="14">ChiSjej6B24-2974</strain>
    </source>
</reference>
<evidence type="ECO:0000256" key="5">
    <source>
        <dbReference type="ARBA" id="ARBA00022679"/>
    </source>
</evidence>
<evidence type="ECO:0000256" key="3">
    <source>
        <dbReference type="ARBA" id="ARBA00012438"/>
    </source>
</evidence>
<reference evidence="14" key="2">
    <citation type="journal article" date="2021" name="PeerJ">
        <title>Extensive microbial diversity within the chicken gut microbiome revealed by metagenomics and culture.</title>
        <authorList>
            <person name="Gilroy R."/>
            <person name="Ravi A."/>
            <person name="Getino M."/>
            <person name="Pursley I."/>
            <person name="Horton D.L."/>
            <person name="Alikhan N.F."/>
            <person name="Baker D."/>
            <person name="Gharbi K."/>
            <person name="Hall N."/>
            <person name="Watson M."/>
            <person name="Adriaenssens E.M."/>
            <person name="Foster-Nyarko E."/>
            <person name="Jarju S."/>
            <person name="Secka A."/>
            <person name="Antonio M."/>
            <person name="Oren A."/>
            <person name="Chaudhuri R.R."/>
            <person name="La Ragione R."/>
            <person name="Hildebrand F."/>
            <person name="Pallen M.J."/>
        </authorList>
    </citation>
    <scope>NUCLEOTIDE SEQUENCE</scope>
    <source>
        <strain evidence="14">ChiSjej6B24-2974</strain>
    </source>
</reference>
<evidence type="ECO:0000256" key="9">
    <source>
        <dbReference type="ARBA" id="ARBA00022840"/>
    </source>
</evidence>
<evidence type="ECO:0000256" key="8">
    <source>
        <dbReference type="ARBA" id="ARBA00022777"/>
    </source>
</evidence>
<dbReference type="FunFam" id="3.30.565.10:FF:000013">
    <property type="entry name" value="Two-component sensor histidine kinase"/>
    <property type="match status" value="1"/>
</dbReference>
<dbReference type="AlphaFoldDB" id="A0A9D0ZM49"/>
<dbReference type="EMBL" id="DVFZ01000028">
    <property type="protein sequence ID" value="HIQ81961.1"/>
    <property type="molecule type" value="Genomic_DNA"/>
</dbReference>
<dbReference type="InterPro" id="IPR005467">
    <property type="entry name" value="His_kinase_dom"/>
</dbReference>
<dbReference type="GO" id="GO:0005886">
    <property type="term" value="C:plasma membrane"/>
    <property type="evidence" value="ECO:0007669"/>
    <property type="project" value="TreeGrafter"/>
</dbReference>
<evidence type="ECO:0000259" key="13">
    <source>
        <dbReference type="PROSITE" id="PS50109"/>
    </source>
</evidence>
<dbReference type="CDD" id="cd00082">
    <property type="entry name" value="HisKA"/>
    <property type="match status" value="1"/>
</dbReference>
<evidence type="ECO:0000313" key="15">
    <source>
        <dbReference type="Proteomes" id="UP000824260"/>
    </source>
</evidence>
<gene>
    <name evidence="14" type="ORF">IAA52_02535</name>
</gene>
<keyword evidence="11" id="KW-0902">Two-component regulatory system</keyword>
<dbReference type="GO" id="GO:0000155">
    <property type="term" value="F:phosphorelay sensor kinase activity"/>
    <property type="evidence" value="ECO:0007669"/>
    <property type="project" value="InterPro"/>
</dbReference>
<dbReference type="Proteomes" id="UP000824260">
    <property type="component" value="Unassembled WGS sequence"/>
</dbReference>
<dbReference type="InterPro" id="IPR036890">
    <property type="entry name" value="HATPase_C_sf"/>
</dbReference>
<comment type="catalytic activity">
    <reaction evidence="1">
        <text>ATP + protein L-histidine = ADP + protein N-phospho-L-histidine.</text>
        <dbReference type="EC" id="2.7.13.3"/>
    </reaction>
</comment>
<evidence type="ECO:0000313" key="14">
    <source>
        <dbReference type="EMBL" id="HIQ81961.1"/>
    </source>
</evidence>
<dbReference type="Gene3D" id="1.10.287.130">
    <property type="match status" value="1"/>
</dbReference>
<dbReference type="InterPro" id="IPR036097">
    <property type="entry name" value="HisK_dim/P_sf"/>
</dbReference>
<evidence type="ECO:0000256" key="11">
    <source>
        <dbReference type="ARBA" id="ARBA00023012"/>
    </source>
</evidence>
<feature type="domain" description="Histidine kinase" evidence="13">
    <location>
        <begin position="91"/>
        <end position="305"/>
    </location>
</feature>
<comment type="subcellular location">
    <subcellularLocation>
        <location evidence="2">Membrane</location>
    </subcellularLocation>
</comment>
<dbReference type="GO" id="GO:0016036">
    <property type="term" value="P:cellular response to phosphate starvation"/>
    <property type="evidence" value="ECO:0007669"/>
    <property type="project" value="TreeGrafter"/>
</dbReference>
<evidence type="ECO:0000256" key="6">
    <source>
        <dbReference type="ARBA" id="ARBA00022692"/>
    </source>
</evidence>
<dbReference type="InterPro" id="IPR003594">
    <property type="entry name" value="HATPase_dom"/>
</dbReference>
<keyword evidence="7" id="KW-0547">Nucleotide-binding</keyword>
<name>A0A9D0ZM49_9FIRM</name>
<dbReference type="GO" id="GO:0004721">
    <property type="term" value="F:phosphoprotein phosphatase activity"/>
    <property type="evidence" value="ECO:0007669"/>
    <property type="project" value="TreeGrafter"/>
</dbReference>
<dbReference type="PRINTS" id="PR00344">
    <property type="entry name" value="BCTRLSENSOR"/>
</dbReference>
<dbReference type="InterPro" id="IPR003661">
    <property type="entry name" value="HisK_dim/P_dom"/>
</dbReference>
<organism evidence="14 15">
    <name type="scientific">Candidatus Pullichristensenella stercorigallinarum</name>
    <dbReference type="NCBI Taxonomy" id="2840909"/>
    <lineage>
        <taxon>Bacteria</taxon>
        <taxon>Bacillati</taxon>
        <taxon>Bacillota</taxon>
        <taxon>Clostridia</taxon>
        <taxon>Candidatus Pullichristensenella</taxon>
    </lineage>
</organism>
<dbReference type="InterPro" id="IPR050351">
    <property type="entry name" value="BphY/WalK/GraS-like"/>
</dbReference>
<dbReference type="GO" id="GO:0005524">
    <property type="term" value="F:ATP binding"/>
    <property type="evidence" value="ECO:0007669"/>
    <property type="project" value="UniProtKB-KW"/>
</dbReference>
<dbReference type="PANTHER" id="PTHR45453">
    <property type="entry name" value="PHOSPHATE REGULON SENSOR PROTEIN PHOR"/>
    <property type="match status" value="1"/>
</dbReference>
<dbReference type="PANTHER" id="PTHR45453:SF1">
    <property type="entry name" value="PHOSPHATE REGULON SENSOR PROTEIN PHOR"/>
    <property type="match status" value="1"/>
</dbReference>
<dbReference type="EC" id="2.7.13.3" evidence="3"/>
<keyword evidence="12" id="KW-0472">Membrane</keyword>
<dbReference type="Pfam" id="PF00512">
    <property type="entry name" value="HisKA"/>
    <property type="match status" value="1"/>
</dbReference>
<sequence>MVLVLFVCLLLTTVGVLSARSAARRQKERQINALADYTRKLAVAAGDDDLPRLSAEYAALEAPLTAMKLEAERARRLAEAEMRRKSDLVTYLAHDLKTPLASVIAYLSLLSEAPDLPAEQRARYTGVALDKAYRLEQLIGELFEIVRFDMQEIVVNKKRIHLRLMLEQLADEFYPLLLPQGKRISVSCEDALTLYGDPDKLARVFNNILKNAAAYSYENTQIDISVRAEEGAVMLNFANQGDPIPEKEREAIFEKFYRLDAARSTRSGGAGLGLAIAQEIVEAHGGTIGVRSGAEGTVFTVRLPQ</sequence>
<evidence type="ECO:0000256" key="12">
    <source>
        <dbReference type="ARBA" id="ARBA00023136"/>
    </source>
</evidence>
<evidence type="ECO:0000256" key="2">
    <source>
        <dbReference type="ARBA" id="ARBA00004370"/>
    </source>
</evidence>
<comment type="caution">
    <text evidence="14">The sequence shown here is derived from an EMBL/GenBank/DDBJ whole genome shotgun (WGS) entry which is preliminary data.</text>
</comment>